<feature type="signal peptide" evidence="9">
    <location>
        <begin position="1"/>
        <end position="16"/>
    </location>
</feature>
<name>A0A5N7CPZ0_PETAA</name>
<dbReference type="Gene3D" id="2.60.120.200">
    <property type="match status" value="1"/>
</dbReference>
<evidence type="ECO:0000256" key="8">
    <source>
        <dbReference type="SAM" id="Phobius"/>
    </source>
</evidence>
<dbReference type="EMBL" id="ML735217">
    <property type="protein sequence ID" value="KAE8395747.1"/>
    <property type="molecule type" value="Genomic_DNA"/>
</dbReference>
<feature type="chain" id="PRO_5024879038" evidence="9">
    <location>
        <begin position="17"/>
        <end position="415"/>
    </location>
</feature>
<dbReference type="InterPro" id="IPR005052">
    <property type="entry name" value="Lectin_leg"/>
</dbReference>
<dbReference type="GO" id="GO:0005537">
    <property type="term" value="F:D-mannose binding"/>
    <property type="evidence" value="ECO:0007669"/>
    <property type="project" value="TreeGrafter"/>
</dbReference>
<dbReference type="GO" id="GO:0006888">
    <property type="term" value="P:endoplasmic reticulum to Golgi vesicle-mediated transport"/>
    <property type="evidence" value="ECO:0007669"/>
    <property type="project" value="TreeGrafter"/>
</dbReference>
<keyword evidence="3 9" id="KW-0732">Signal</keyword>
<dbReference type="Proteomes" id="UP000326877">
    <property type="component" value="Unassembled WGS sequence"/>
</dbReference>
<dbReference type="PANTHER" id="PTHR12223:SF28">
    <property type="entry name" value="LECTIN, MANNOSE BINDING 1 LIKE"/>
    <property type="match status" value="1"/>
</dbReference>
<dbReference type="InterPro" id="IPR051136">
    <property type="entry name" value="Intracellular_Lectin-GPT"/>
</dbReference>
<keyword evidence="2 8" id="KW-0812">Transmembrane</keyword>
<feature type="domain" description="L-type lectin-like" evidence="10">
    <location>
        <begin position="17"/>
        <end position="233"/>
    </location>
</feature>
<dbReference type="AlphaFoldDB" id="A0A5N7CPZ0"/>
<evidence type="ECO:0000256" key="7">
    <source>
        <dbReference type="SAM" id="MobiDB-lite"/>
    </source>
</evidence>
<evidence type="ECO:0000256" key="4">
    <source>
        <dbReference type="ARBA" id="ARBA00022989"/>
    </source>
</evidence>
<dbReference type="InterPro" id="IPR013320">
    <property type="entry name" value="ConA-like_dom_sf"/>
</dbReference>
<proteinExistence type="predicted"/>
<evidence type="ECO:0000313" key="11">
    <source>
        <dbReference type="EMBL" id="KAE8395747.1"/>
    </source>
</evidence>
<feature type="region of interest" description="Disordered" evidence="7">
    <location>
        <begin position="234"/>
        <end position="271"/>
    </location>
</feature>
<dbReference type="PANTHER" id="PTHR12223">
    <property type="entry name" value="VESICULAR MANNOSE-BINDING LECTIN"/>
    <property type="match status" value="1"/>
</dbReference>
<evidence type="ECO:0000256" key="3">
    <source>
        <dbReference type="ARBA" id="ARBA00022729"/>
    </source>
</evidence>
<dbReference type="GO" id="GO:0030134">
    <property type="term" value="C:COPII-coated ER to Golgi transport vesicle"/>
    <property type="evidence" value="ECO:0007669"/>
    <property type="project" value="TreeGrafter"/>
</dbReference>
<keyword evidence="5 8" id="KW-0472">Membrane</keyword>
<dbReference type="InterPro" id="IPR035661">
    <property type="entry name" value="EMP46/EMP47_N"/>
</dbReference>
<keyword evidence="6" id="KW-0175">Coiled coil</keyword>
<dbReference type="PROSITE" id="PS51328">
    <property type="entry name" value="L_LECTIN_LIKE"/>
    <property type="match status" value="1"/>
</dbReference>
<evidence type="ECO:0000259" key="10">
    <source>
        <dbReference type="PROSITE" id="PS51328"/>
    </source>
</evidence>
<organism evidence="11">
    <name type="scientific">Petromyces alliaceus</name>
    <name type="common">Aspergillus alliaceus</name>
    <dbReference type="NCBI Taxonomy" id="209559"/>
    <lineage>
        <taxon>Eukaryota</taxon>
        <taxon>Fungi</taxon>
        <taxon>Dikarya</taxon>
        <taxon>Ascomycota</taxon>
        <taxon>Pezizomycotina</taxon>
        <taxon>Eurotiomycetes</taxon>
        <taxon>Eurotiomycetidae</taxon>
        <taxon>Eurotiales</taxon>
        <taxon>Aspergillaceae</taxon>
        <taxon>Aspergillus</taxon>
        <taxon>Aspergillus subgen. Circumdati</taxon>
    </lineage>
</organism>
<evidence type="ECO:0000256" key="6">
    <source>
        <dbReference type="SAM" id="Coils"/>
    </source>
</evidence>
<dbReference type="FunFam" id="2.60.120.200:FF:000245">
    <property type="entry name" value="Similar to lectin family integral membrane protein"/>
    <property type="match status" value="1"/>
</dbReference>
<sequence>MKFQISLPLFAALTAAQVVIEGSSFGYGQTLSPNRDTIPGWQIGGEGHSPQILSNKLILTPPYPGNTRGYAWAQAPVSHSEWSAEFQFRASGVERGGGNLQLWYAKDGQSKIGSSSIYTVGQWDGFALVVDMHGGRRGSIRGFLNDGTTDYKSHKSVDSLAFGHCDYSYRNLGRASVVRLKHTNSMLEVTVDDQLCFATNKVTLPAGNTFGVTAATPENPDSFEIFKFVLQSAQSGAPPPVQQQQQQQQRQPVAAQGQTQQQPRSDQPPTNEQYVDLSARIELVNKATGNIIREIGNQGKQSENRHLDLQQKLATKEQIASLDARLQKMEQILQSIQRDLEGKDYHSRFNQLQDTLRSSHLTLTEHLQGSVLNAITASTPRMGFFIFLIIAFQVFLAVSYVVYKRRRANMPKKFL</sequence>
<feature type="compositionally biased region" description="Low complexity" evidence="7">
    <location>
        <begin position="234"/>
        <end position="264"/>
    </location>
</feature>
<reference evidence="11" key="1">
    <citation type="submission" date="2019-04" db="EMBL/GenBank/DDBJ databases">
        <title>Friends and foes A comparative genomics studyof 23 Aspergillus species from section Flavi.</title>
        <authorList>
            <consortium name="DOE Joint Genome Institute"/>
            <person name="Kjaerbolling I."/>
            <person name="Vesth T."/>
            <person name="Frisvad J.C."/>
            <person name="Nybo J.L."/>
            <person name="Theobald S."/>
            <person name="Kildgaard S."/>
            <person name="Isbrandt T."/>
            <person name="Kuo A."/>
            <person name="Sato A."/>
            <person name="Lyhne E.K."/>
            <person name="Kogle M.E."/>
            <person name="Wiebenga A."/>
            <person name="Kun R.S."/>
            <person name="Lubbers R.J."/>
            <person name="Makela M.R."/>
            <person name="Barry K."/>
            <person name="Chovatia M."/>
            <person name="Clum A."/>
            <person name="Daum C."/>
            <person name="Haridas S."/>
            <person name="He G."/>
            <person name="LaButti K."/>
            <person name="Lipzen A."/>
            <person name="Mondo S."/>
            <person name="Riley R."/>
            <person name="Salamov A."/>
            <person name="Simmons B.A."/>
            <person name="Magnuson J.K."/>
            <person name="Henrissat B."/>
            <person name="Mortensen U.H."/>
            <person name="Larsen T.O."/>
            <person name="Devries R.P."/>
            <person name="Grigoriev I.V."/>
            <person name="Machida M."/>
            <person name="Baker S.E."/>
            <person name="Andersen M.R."/>
        </authorList>
    </citation>
    <scope>NUCLEOTIDE SEQUENCE [LARGE SCALE GENOMIC DNA]</scope>
    <source>
        <strain evidence="11">IBT 14317</strain>
    </source>
</reference>
<dbReference type="GO" id="GO:0005793">
    <property type="term" value="C:endoplasmic reticulum-Golgi intermediate compartment"/>
    <property type="evidence" value="ECO:0007669"/>
    <property type="project" value="TreeGrafter"/>
</dbReference>
<gene>
    <name evidence="11" type="ORF">BDV23DRAFT_80752</name>
</gene>
<evidence type="ECO:0000256" key="1">
    <source>
        <dbReference type="ARBA" id="ARBA00004479"/>
    </source>
</evidence>
<feature type="coiled-coil region" evidence="6">
    <location>
        <begin position="312"/>
        <end position="339"/>
    </location>
</feature>
<accession>A0A5N7CPZ0</accession>
<dbReference type="CDD" id="cd06903">
    <property type="entry name" value="lectin_EMP46_EMP47"/>
    <property type="match status" value="1"/>
</dbReference>
<evidence type="ECO:0000256" key="5">
    <source>
        <dbReference type="ARBA" id="ARBA00023136"/>
    </source>
</evidence>
<comment type="subcellular location">
    <subcellularLocation>
        <location evidence="1">Membrane</location>
        <topology evidence="1">Single-pass type I membrane protein</topology>
    </subcellularLocation>
</comment>
<protein>
    <submittedName>
        <fullName evidence="11">Concanavalin A-like lectin/glucanase domain-containing protein</fullName>
    </submittedName>
</protein>
<dbReference type="SUPFAM" id="SSF49899">
    <property type="entry name" value="Concanavalin A-like lectins/glucanases"/>
    <property type="match status" value="1"/>
</dbReference>
<dbReference type="OrthoDB" id="10265193at2759"/>
<keyword evidence="4 8" id="KW-1133">Transmembrane helix</keyword>
<keyword evidence="11" id="KW-0430">Lectin</keyword>
<evidence type="ECO:0000256" key="2">
    <source>
        <dbReference type="ARBA" id="ARBA00022692"/>
    </source>
</evidence>
<dbReference type="GO" id="GO:0005789">
    <property type="term" value="C:endoplasmic reticulum membrane"/>
    <property type="evidence" value="ECO:0007669"/>
    <property type="project" value="TreeGrafter"/>
</dbReference>
<dbReference type="Pfam" id="PF03388">
    <property type="entry name" value="Lectin_leg-like"/>
    <property type="match status" value="1"/>
</dbReference>
<feature type="transmembrane region" description="Helical" evidence="8">
    <location>
        <begin position="382"/>
        <end position="403"/>
    </location>
</feature>
<dbReference type="GO" id="GO:0000139">
    <property type="term" value="C:Golgi membrane"/>
    <property type="evidence" value="ECO:0007669"/>
    <property type="project" value="TreeGrafter"/>
</dbReference>
<evidence type="ECO:0000256" key="9">
    <source>
        <dbReference type="SAM" id="SignalP"/>
    </source>
</evidence>